<dbReference type="Proteomes" id="UP000730618">
    <property type="component" value="Unassembled WGS sequence"/>
</dbReference>
<reference evidence="2 3" key="1">
    <citation type="submission" date="2021-06" db="EMBL/GenBank/DDBJ databases">
        <authorList>
            <person name="Criscuolo A."/>
        </authorList>
    </citation>
    <scope>NUCLEOTIDE SEQUENCE [LARGE SCALE GENOMIC DNA]</scope>
    <source>
        <strain evidence="3">CIP 111802</strain>
    </source>
</reference>
<comment type="caution">
    <text evidence="2">The sequence shown here is derived from an EMBL/GenBank/DDBJ whole genome shotgun (WGS) entry which is preliminary data.</text>
</comment>
<dbReference type="EMBL" id="CAJVCE010000006">
    <property type="protein sequence ID" value="CAG7640257.1"/>
    <property type="molecule type" value="Genomic_DNA"/>
</dbReference>
<dbReference type="RefSeq" id="WP_218098953.1">
    <property type="nucleotide sequence ID" value="NZ_CAJVCE010000006.1"/>
</dbReference>
<evidence type="ECO:0000259" key="1">
    <source>
        <dbReference type="Pfam" id="PF12850"/>
    </source>
</evidence>
<dbReference type="PANTHER" id="PTHR42850:SF2">
    <property type="entry name" value="BLL5683 PROTEIN"/>
    <property type="match status" value="1"/>
</dbReference>
<dbReference type="PANTHER" id="PTHR42850">
    <property type="entry name" value="METALLOPHOSPHOESTERASE"/>
    <property type="match status" value="1"/>
</dbReference>
<proteinExistence type="predicted"/>
<evidence type="ECO:0000313" key="2">
    <source>
        <dbReference type="EMBL" id="CAG7640257.1"/>
    </source>
</evidence>
<keyword evidence="3" id="KW-1185">Reference proteome</keyword>
<evidence type="ECO:0000313" key="3">
    <source>
        <dbReference type="Proteomes" id="UP000730618"/>
    </source>
</evidence>
<name>A0ABN7TPM7_9BACL</name>
<dbReference type="Pfam" id="PF12850">
    <property type="entry name" value="Metallophos_2"/>
    <property type="match status" value="1"/>
</dbReference>
<dbReference type="PIRSF" id="PIRSF000883">
    <property type="entry name" value="Pesterase_MJ0912"/>
    <property type="match status" value="1"/>
</dbReference>
<dbReference type="InterPro" id="IPR024654">
    <property type="entry name" value="Calcineurin-like_PHP_lpxH"/>
</dbReference>
<feature type="domain" description="Calcineurin-like phosphoesterase" evidence="1">
    <location>
        <begin position="3"/>
        <end position="194"/>
    </location>
</feature>
<organism evidence="2 3">
    <name type="scientific">Paenibacillus allorhizosphaerae</name>
    <dbReference type="NCBI Taxonomy" id="2849866"/>
    <lineage>
        <taxon>Bacteria</taxon>
        <taxon>Bacillati</taxon>
        <taxon>Bacillota</taxon>
        <taxon>Bacilli</taxon>
        <taxon>Bacillales</taxon>
        <taxon>Paenibacillaceae</taxon>
        <taxon>Paenibacillus</taxon>
    </lineage>
</organism>
<dbReference type="InterPro" id="IPR011152">
    <property type="entry name" value="Pesterase_MJ0912"/>
</dbReference>
<accession>A0ABN7TPM7</accession>
<gene>
    <name evidence="2" type="ORF">PAECIP111802_02629</name>
</gene>
<sequence>MDRIAIISDIHGNIPALEAVLSDISERSIKRIFCLGDLVGKGPHPKQAIDKIKNSCESVVLGNWDDWLTNRPDVEQEHALWQYQKLDKSEINYLKSLPFSTEFFMSGRYIRLFHASAESVYKRVQPHAPIEDRLAMFNNTEKTGIPPEELMPDVVGYGDIHNAYIQNFKGKVLFNVGSVGNPLEITQACYAILEGWYSRRSMSAFSIQLVRVPYDIELAIRQAQEENMPLTEQYANELRTAVYRGSKGI</sequence>
<protein>
    <recommendedName>
        <fullName evidence="1">Calcineurin-like phosphoesterase domain-containing protein</fullName>
    </recommendedName>
</protein>
<dbReference type="InterPro" id="IPR050126">
    <property type="entry name" value="Ap4A_hydrolase"/>
</dbReference>